<accession>A0A2P6R3J3</accession>
<keyword evidence="1" id="KW-0436">Ligase</keyword>
<dbReference type="Gramene" id="PRQ41020">
    <property type="protein sequence ID" value="PRQ41020"/>
    <property type="gene ID" value="RchiOBHm_Chr4g0442441"/>
</dbReference>
<dbReference type="SUPFAM" id="SSF47323">
    <property type="entry name" value="Anticodon-binding domain of a subclass of class I aminoacyl-tRNA synthetases"/>
    <property type="match status" value="1"/>
</dbReference>
<organism evidence="1 2">
    <name type="scientific">Rosa chinensis</name>
    <name type="common">China rose</name>
    <dbReference type="NCBI Taxonomy" id="74649"/>
    <lineage>
        <taxon>Eukaryota</taxon>
        <taxon>Viridiplantae</taxon>
        <taxon>Streptophyta</taxon>
        <taxon>Embryophyta</taxon>
        <taxon>Tracheophyta</taxon>
        <taxon>Spermatophyta</taxon>
        <taxon>Magnoliopsida</taxon>
        <taxon>eudicotyledons</taxon>
        <taxon>Gunneridae</taxon>
        <taxon>Pentapetalae</taxon>
        <taxon>rosids</taxon>
        <taxon>fabids</taxon>
        <taxon>Rosales</taxon>
        <taxon>Rosaceae</taxon>
        <taxon>Rosoideae</taxon>
        <taxon>Rosoideae incertae sedis</taxon>
        <taxon>Rosa</taxon>
    </lineage>
</organism>
<dbReference type="InterPro" id="IPR009080">
    <property type="entry name" value="tRNAsynth_Ia_anticodon-bd"/>
</dbReference>
<keyword evidence="2" id="KW-1185">Reference proteome</keyword>
<dbReference type="Proteomes" id="UP000238479">
    <property type="component" value="Chromosome 4"/>
</dbReference>
<proteinExistence type="predicted"/>
<gene>
    <name evidence="1" type="ORF">RchiOBHm_Chr4g0442441</name>
</gene>
<dbReference type="EMBL" id="PDCK01000042">
    <property type="protein sequence ID" value="PRQ41020.1"/>
    <property type="molecule type" value="Genomic_DNA"/>
</dbReference>
<dbReference type="EC" id="6.1.1.10" evidence="1"/>
<dbReference type="GO" id="GO:0005524">
    <property type="term" value="F:ATP binding"/>
    <property type="evidence" value="ECO:0007669"/>
    <property type="project" value="InterPro"/>
</dbReference>
<dbReference type="GO" id="GO:0004825">
    <property type="term" value="F:methionine-tRNA ligase activity"/>
    <property type="evidence" value="ECO:0007669"/>
    <property type="project" value="UniProtKB-EC"/>
</dbReference>
<evidence type="ECO:0000313" key="1">
    <source>
        <dbReference type="EMBL" id="PRQ41020.1"/>
    </source>
</evidence>
<reference evidence="1 2" key="1">
    <citation type="journal article" date="2018" name="Nat. Genet.">
        <title>The Rosa genome provides new insights in the design of modern roses.</title>
        <authorList>
            <person name="Bendahmane M."/>
        </authorList>
    </citation>
    <scope>NUCLEOTIDE SEQUENCE [LARGE SCALE GENOMIC DNA]</scope>
    <source>
        <strain evidence="2">cv. Old Blush</strain>
    </source>
</reference>
<dbReference type="STRING" id="74649.A0A2P6R3J3"/>
<sequence>MPSFSARVLEQLKLYPASLCDVSRAKRPWELVPDGHKIGKPELLFREWKDEEVESLKKKFGGG</sequence>
<evidence type="ECO:0000313" key="2">
    <source>
        <dbReference type="Proteomes" id="UP000238479"/>
    </source>
</evidence>
<dbReference type="GO" id="GO:0006418">
    <property type="term" value="P:tRNA aminoacylation for protein translation"/>
    <property type="evidence" value="ECO:0007669"/>
    <property type="project" value="InterPro"/>
</dbReference>
<dbReference type="AlphaFoldDB" id="A0A2P6R3J3"/>
<comment type="caution">
    <text evidence="1">The sequence shown here is derived from an EMBL/GenBank/DDBJ whole genome shotgun (WGS) entry which is preliminary data.</text>
</comment>
<protein>
    <submittedName>
        <fullName evidence="1">Putative methionine--tRNA ligase</fullName>
        <ecNumber evidence="1">6.1.1.10</ecNumber>
    </submittedName>
</protein>
<name>A0A2P6R3J3_ROSCH</name>
<dbReference type="Gene3D" id="1.10.730.10">
    <property type="entry name" value="Isoleucyl-tRNA Synthetase, Domain 1"/>
    <property type="match status" value="1"/>
</dbReference>